<accession>A0A1A9ZEJ2</accession>
<keyword evidence="2" id="KW-1185">Reference proteome</keyword>
<protein>
    <submittedName>
        <fullName evidence="1">Uncharacterized protein</fullName>
    </submittedName>
</protein>
<name>A0A1A9ZEJ2_GLOPL</name>
<dbReference type="Proteomes" id="UP000092445">
    <property type="component" value="Unassembled WGS sequence"/>
</dbReference>
<evidence type="ECO:0000313" key="2">
    <source>
        <dbReference type="Proteomes" id="UP000092445"/>
    </source>
</evidence>
<organism evidence="1 2">
    <name type="scientific">Glossina pallidipes</name>
    <name type="common">Tsetse fly</name>
    <dbReference type="NCBI Taxonomy" id="7398"/>
    <lineage>
        <taxon>Eukaryota</taxon>
        <taxon>Metazoa</taxon>
        <taxon>Ecdysozoa</taxon>
        <taxon>Arthropoda</taxon>
        <taxon>Hexapoda</taxon>
        <taxon>Insecta</taxon>
        <taxon>Pterygota</taxon>
        <taxon>Neoptera</taxon>
        <taxon>Endopterygota</taxon>
        <taxon>Diptera</taxon>
        <taxon>Brachycera</taxon>
        <taxon>Muscomorpha</taxon>
        <taxon>Hippoboscoidea</taxon>
        <taxon>Glossinidae</taxon>
        <taxon>Glossina</taxon>
    </lineage>
</organism>
<reference evidence="2" key="1">
    <citation type="submission" date="2014-03" db="EMBL/GenBank/DDBJ databases">
        <authorList>
            <person name="Aksoy S."/>
            <person name="Warren W."/>
            <person name="Wilson R.K."/>
        </authorList>
    </citation>
    <scope>NUCLEOTIDE SEQUENCE [LARGE SCALE GENOMIC DNA]</scope>
    <source>
        <strain evidence="2">IAEA</strain>
    </source>
</reference>
<proteinExistence type="predicted"/>
<dbReference type="AlphaFoldDB" id="A0A1A9ZEJ2"/>
<sequence>MLRYFIKQIINTINIFPNLFINFSIRKLEKNIKTICTFENVFGFEFLSVRERLSMVVFCPELGAAAVDPGGTLAELLRPGTVGVAVVVVVVVVVVVGGGGGDDDGFDVGGGCCCCCCCCCCCGGGGGLEALNCLTQWPELIDSLLNRRDPIAKISIPTWTVGSIFDSGKFSLKMLPYSPVDKKRDFQVGMGRGESVDGKLHFISWKFTDSHLVR</sequence>
<reference evidence="1" key="2">
    <citation type="submission" date="2020-05" db="UniProtKB">
        <authorList>
            <consortium name="EnsemblMetazoa"/>
        </authorList>
    </citation>
    <scope>IDENTIFICATION</scope>
    <source>
        <strain evidence="1">IAEA</strain>
    </source>
</reference>
<evidence type="ECO:0000313" key="1">
    <source>
        <dbReference type="EnsemblMetazoa" id="GPAI012247-PA"/>
    </source>
</evidence>
<dbReference type="EnsemblMetazoa" id="GPAI012247-RA">
    <property type="protein sequence ID" value="GPAI012247-PA"/>
    <property type="gene ID" value="GPAI012247"/>
</dbReference>
<dbReference type="VEuPathDB" id="VectorBase:GPAI012247"/>